<evidence type="ECO:0000256" key="2">
    <source>
        <dbReference type="ARBA" id="ARBA00002315"/>
    </source>
</evidence>
<dbReference type="InParanoid" id="A0A0F7DBZ0"/>
<dbReference type="GO" id="GO:0004619">
    <property type="term" value="F:phosphoglycerate mutase activity"/>
    <property type="evidence" value="ECO:0007669"/>
    <property type="project" value="UniProtKB-EC"/>
</dbReference>
<dbReference type="GO" id="GO:0016301">
    <property type="term" value="F:kinase activity"/>
    <property type="evidence" value="ECO:0007669"/>
    <property type="project" value="UniProtKB-KW"/>
</dbReference>
<dbReference type="GeneID" id="24803321"/>
<dbReference type="GO" id="GO:0006096">
    <property type="term" value="P:glycolytic process"/>
    <property type="evidence" value="ECO:0007669"/>
    <property type="project" value="UniProtKB-UniPathway"/>
</dbReference>
<protein>
    <recommendedName>
        <fullName evidence="5">phosphoglycerate mutase (2,3-diphosphoglycerate-independent)</fullName>
        <ecNumber evidence="5">5.4.2.12</ecNumber>
    </recommendedName>
</protein>
<dbReference type="SUPFAM" id="SSF53649">
    <property type="entry name" value="Alkaline phosphatase-like"/>
    <property type="match status" value="1"/>
</dbReference>
<evidence type="ECO:0000256" key="3">
    <source>
        <dbReference type="ARBA" id="ARBA00004798"/>
    </source>
</evidence>
<dbReference type="GO" id="GO:0046872">
    <property type="term" value="F:metal ion binding"/>
    <property type="evidence" value="ECO:0007669"/>
    <property type="project" value="InterPro"/>
</dbReference>
<evidence type="ECO:0000256" key="4">
    <source>
        <dbReference type="ARBA" id="ARBA00005524"/>
    </source>
</evidence>
<comment type="pathway">
    <text evidence="3">Carbohydrate degradation; glycolysis; pyruvate from D-glyceraldehyde 3-phosphate: step 3/5.</text>
</comment>
<evidence type="ECO:0000256" key="1">
    <source>
        <dbReference type="ARBA" id="ARBA00000370"/>
    </source>
</evidence>
<dbReference type="InterPro" id="IPR017850">
    <property type="entry name" value="Alkaline_phosphatase_core_sf"/>
</dbReference>
<comment type="similarity">
    <text evidence="4">Belongs to the BPG-independent phosphoglycerate mutase family. A-PGAM subfamily.</text>
</comment>
<dbReference type="PIRSF" id="PIRSF006392">
    <property type="entry name" value="IPGAM_arch"/>
    <property type="match status" value="1"/>
</dbReference>
<comment type="catalytic activity">
    <reaction evidence="1">
        <text>(2R)-2-phosphoglycerate = (2R)-3-phosphoglycerate</text>
        <dbReference type="Rhea" id="RHEA:15901"/>
        <dbReference type="ChEBI" id="CHEBI:58272"/>
        <dbReference type="ChEBI" id="CHEBI:58289"/>
        <dbReference type="EC" id="5.4.2.12"/>
    </reaction>
</comment>
<sequence length="380" mass="42563">MKYLILIPDGLADWEVESLGNRTPLDYADPENMNYLAREGVCGVAKTIPDGFEPGSDIANMTILGVDPRKYYTGRGPIEAVAMGVEGEIFFRCNLVYVERGVMVDYSGNRIGDSEAKRAFEVLNSACNYDFVSFHHGVSFRGILALHKDFDEIPKTYPPHDIMGERYEKYLPSNGPLAKLLNELMEWSVEVLAEIESRANMIWPWSGGKKPEFPKFSKKYGLRGAMISEVDLLKGVGKAMGMDVIDVPGVTAYVDTNYRGLARATLRALKSHGAVVLHTEGIDEVGHEGEVEKKVEAILMYDEKIVGYLLDRLDLDETKIMLIPDHPTPVKLRTHVAEEVPFVIKDGKKDDVSRFTEKECRRGKLGRVDGLRLMEILMSI</sequence>
<dbReference type="NCBIfam" id="NF003242">
    <property type="entry name" value="PRK04200.1"/>
    <property type="match status" value="1"/>
</dbReference>
<comment type="function">
    <text evidence="2">Catalyzes the interconversion of 2-phosphoglycerate and 3-phosphoglycerate.</text>
</comment>
<evidence type="ECO:0000259" key="8">
    <source>
        <dbReference type="Pfam" id="PF01676"/>
    </source>
</evidence>
<keyword evidence="9" id="KW-0808">Transferase</keyword>
<accession>A0A0F7DBZ0</accession>
<name>A0A0F7DBZ0_9EURY</name>
<organism evidence="9 10">
    <name type="scientific">Geoglobus ahangari</name>
    <dbReference type="NCBI Taxonomy" id="113653"/>
    <lineage>
        <taxon>Archaea</taxon>
        <taxon>Methanobacteriati</taxon>
        <taxon>Methanobacteriota</taxon>
        <taxon>Archaeoglobi</taxon>
        <taxon>Archaeoglobales</taxon>
        <taxon>Archaeoglobaceae</taxon>
        <taxon>Geoglobus</taxon>
    </lineage>
</organism>
<dbReference type="HOGENOM" id="CLU_034906_2_0_2"/>
<dbReference type="KEGG" id="gah:GAH_00739"/>
<evidence type="ECO:0000313" key="9">
    <source>
        <dbReference type="EMBL" id="AKG91926.1"/>
    </source>
</evidence>
<dbReference type="PATRIC" id="fig|113653.22.peg.739"/>
<dbReference type="UniPathway" id="UPA00109">
    <property type="reaction ID" value="UER00186"/>
</dbReference>
<keyword evidence="6" id="KW-0324">Glycolysis</keyword>
<evidence type="ECO:0000256" key="7">
    <source>
        <dbReference type="ARBA" id="ARBA00023235"/>
    </source>
</evidence>
<keyword evidence="10" id="KW-1185">Reference proteome</keyword>
<reference evidence="9 10" key="1">
    <citation type="submission" date="2015-04" db="EMBL/GenBank/DDBJ databases">
        <title>The complete genome sequence of the hyperthermophilic, obligate iron-reducing archaeon Geoglobus ahangari strain 234T.</title>
        <authorList>
            <person name="Manzella M.P."/>
            <person name="Holmes D.E."/>
            <person name="Rocheleau J.M."/>
            <person name="Chung A."/>
            <person name="Reguera G."/>
            <person name="Kashefi K."/>
        </authorList>
    </citation>
    <scope>NUCLEOTIDE SEQUENCE [LARGE SCALE GENOMIC DNA]</scope>
    <source>
        <strain evidence="9 10">234</strain>
    </source>
</reference>
<dbReference type="EMBL" id="CP011267">
    <property type="protein sequence ID" value="AKG91926.1"/>
    <property type="molecule type" value="Genomic_DNA"/>
</dbReference>
<evidence type="ECO:0000313" key="10">
    <source>
        <dbReference type="Proteomes" id="UP000034723"/>
    </source>
</evidence>
<dbReference type="Pfam" id="PF01676">
    <property type="entry name" value="Metalloenzyme"/>
    <property type="match status" value="1"/>
</dbReference>
<keyword evidence="9" id="KW-0418">Kinase</keyword>
<dbReference type="PANTHER" id="PTHR31209:SF4">
    <property type="entry name" value="2,3-BISPHOSPHOGLYCERATE-INDEPENDENT PHOSPHOGLYCERATE MUTASE"/>
    <property type="match status" value="1"/>
</dbReference>
<feature type="domain" description="Metalloenzyme" evidence="8">
    <location>
        <begin position="1"/>
        <end position="379"/>
    </location>
</feature>
<dbReference type="InterPro" id="IPR004456">
    <property type="entry name" value="Pglycerate_mutase_ApgM"/>
</dbReference>
<keyword evidence="7 9" id="KW-0413">Isomerase</keyword>
<dbReference type="Gene3D" id="3.40.720.10">
    <property type="entry name" value="Alkaline Phosphatase, subunit A"/>
    <property type="match status" value="2"/>
</dbReference>
<dbReference type="Proteomes" id="UP000034723">
    <property type="component" value="Chromosome"/>
</dbReference>
<gene>
    <name evidence="9" type="ORF">GAH_00739</name>
</gene>
<dbReference type="RefSeq" id="WP_048094753.1">
    <property type="nucleotide sequence ID" value="NZ_CP011267.1"/>
</dbReference>
<dbReference type="PANTHER" id="PTHR31209">
    <property type="entry name" value="COFACTOR-INDEPENDENT PHOSPHOGLYCERATE MUTASE"/>
    <property type="match status" value="1"/>
</dbReference>
<dbReference type="CDD" id="cd16011">
    <property type="entry name" value="iPGM_like"/>
    <property type="match status" value="1"/>
</dbReference>
<dbReference type="STRING" id="113653.GAH_00739"/>
<dbReference type="NCBIfam" id="TIGR02535">
    <property type="entry name" value="hyp_Hser_kinase"/>
    <property type="match status" value="1"/>
</dbReference>
<proteinExistence type="inferred from homology"/>
<dbReference type="OrthoDB" id="52918at2157"/>
<dbReference type="EC" id="5.4.2.12" evidence="5"/>
<dbReference type="InterPro" id="IPR023665">
    <property type="entry name" value="ApgAM_prokaryotes"/>
</dbReference>
<dbReference type="InterPro" id="IPR006124">
    <property type="entry name" value="Metalloenzyme"/>
</dbReference>
<evidence type="ECO:0000256" key="5">
    <source>
        <dbReference type="ARBA" id="ARBA00012026"/>
    </source>
</evidence>
<dbReference type="Pfam" id="PF10143">
    <property type="entry name" value="PhosphMutase"/>
    <property type="match status" value="1"/>
</dbReference>
<evidence type="ECO:0000256" key="6">
    <source>
        <dbReference type="ARBA" id="ARBA00023152"/>
    </source>
</evidence>
<dbReference type="NCBIfam" id="TIGR00306">
    <property type="entry name" value="apgM"/>
    <property type="match status" value="1"/>
</dbReference>
<dbReference type="AlphaFoldDB" id="A0A0F7DBZ0"/>